<accession>A0AAD4TH79</accession>
<feature type="chain" id="PRO_5042076689" description="Invertase inhibitor" evidence="2">
    <location>
        <begin position="28"/>
        <end position="135"/>
    </location>
</feature>
<reference evidence="3" key="1">
    <citation type="submission" date="2022-04" db="EMBL/GenBank/DDBJ databases">
        <title>A functionally conserved STORR gene fusion in Papaver species that diverged 16.8 million years ago.</title>
        <authorList>
            <person name="Catania T."/>
        </authorList>
    </citation>
    <scope>NUCLEOTIDE SEQUENCE</scope>
    <source>
        <strain evidence="3">S-188037</strain>
    </source>
</reference>
<dbReference type="EMBL" id="JAJJMB010001716">
    <property type="protein sequence ID" value="KAI3955975.1"/>
    <property type="molecule type" value="Genomic_DNA"/>
</dbReference>
<evidence type="ECO:0000313" key="3">
    <source>
        <dbReference type="EMBL" id="KAI3955975.1"/>
    </source>
</evidence>
<dbReference type="AlphaFoldDB" id="A0AAD4TH79"/>
<proteinExistence type="predicted"/>
<evidence type="ECO:0000256" key="1">
    <source>
        <dbReference type="ARBA" id="ARBA00022729"/>
    </source>
</evidence>
<dbReference type="SUPFAM" id="SSF101148">
    <property type="entry name" value="Plant invertase/pectin methylesterase inhibitor"/>
    <property type="match status" value="1"/>
</dbReference>
<feature type="signal peptide" evidence="2">
    <location>
        <begin position="1"/>
        <end position="27"/>
    </location>
</feature>
<dbReference type="Proteomes" id="UP001202328">
    <property type="component" value="Unassembled WGS sequence"/>
</dbReference>
<protein>
    <recommendedName>
        <fullName evidence="5">Invertase inhibitor</fullName>
    </recommendedName>
</protein>
<organism evidence="3 4">
    <name type="scientific">Papaver atlanticum</name>
    <dbReference type="NCBI Taxonomy" id="357466"/>
    <lineage>
        <taxon>Eukaryota</taxon>
        <taxon>Viridiplantae</taxon>
        <taxon>Streptophyta</taxon>
        <taxon>Embryophyta</taxon>
        <taxon>Tracheophyta</taxon>
        <taxon>Spermatophyta</taxon>
        <taxon>Magnoliopsida</taxon>
        <taxon>Ranunculales</taxon>
        <taxon>Papaveraceae</taxon>
        <taxon>Papaveroideae</taxon>
        <taxon>Papaver</taxon>
    </lineage>
</organism>
<dbReference type="PANTHER" id="PTHR35357:SF17">
    <property type="entry name" value="PECTINESTERASE INHIBITOR 12"/>
    <property type="match status" value="1"/>
</dbReference>
<keyword evidence="1 2" id="KW-0732">Signal</keyword>
<evidence type="ECO:0000256" key="2">
    <source>
        <dbReference type="SAM" id="SignalP"/>
    </source>
</evidence>
<keyword evidence="4" id="KW-1185">Reference proteome</keyword>
<name>A0AAD4TH79_9MAGN</name>
<dbReference type="PANTHER" id="PTHR35357">
    <property type="entry name" value="OS02G0537100 PROTEIN"/>
    <property type="match status" value="1"/>
</dbReference>
<sequence>MSQSVLSLFSIFIVFLVVLNSFHGVYGDLISHVCKEASTYPDFATYDFCVASLLAHPAKLYSDAIDKVQKAVANFKVQAYEGAILDMTDAKTDVYTCEDGFTEGHHKLVSLLTKQAGYFRGLGHISLVIITDMVI</sequence>
<dbReference type="Gene3D" id="1.20.140.40">
    <property type="entry name" value="Invertase/pectin methylesterase inhibitor family protein"/>
    <property type="match status" value="1"/>
</dbReference>
<evidence type="ECO:0008006" key="5">
    <source>
        <dbReference type="Google" id="ProtNLM"/>
    </source>
</evidence>
<dbReference type="InterPro" id="IPR035513">
    <property type="entry name" value="Invertase/methylesterase_inhib"/>
</dbReference>
<comment type="caution">
    <text evidence="3">The sequence shown here is derived from an EMBL/GenBank/DDBJ whole genome shotgun (WGS) entry which is preliminary data.</text>
</comment>
<evidence type="ECO:0000313" key="4">
    <source>
        <dbReference type="Proteomes" id="UP001202328"/>
    </source>
</evidence>
<gene>
    <name evidence="3" type="ORF">MKW98_006335</name>
</gene>